<name>A0A5C5XPC9_9BACT</name>
<evidence type="ECO:0000313" key="3">
    <source>
        <dbReference type="Proteomes" id="UP000318053"/>
    </source>
</evidence>
<dbReference type="Pfam" id="PF05635">
    <property type="entry name" value="23S_rRNA_IVP"/>
    <property type="match status" value="1"/>
</dbReference>
<dbReference type="InterPro" id="IPR012657">
    <property type="entry name" value="23S_rRNA-intervening_sequence"/>
</dbReference>
<gene>
    <name evidence="2" type="ORF">CA85_34110</name>
</gene>
<sequence>MFDPMFDHDRLDVYRLSIEYTADSFAVSKELNGLHRHARDQWLRAAQSIPLNIAEGNGKRSLKDRARFFDIARGSSFECAAIQDVLVASGGMEHSQSYQLKSKLKRIVSMLTKMAMKFGTVSESPGAYAVEVDSEHEHRDAEHEHEHEEGRKPEP</sequence>
<accession>A0A5C5XPC9</accession>
<organism evidence="2 3">
    <name type="scientific">Allorhodopirellula solitaria</name>
    <dbReference type="NCBI Taxonomy" id="2527987"/>
    <lineage>
        <taxon>Bacteria</taxon>
        <taxon>Pseudomonadati</taxon>
        <taxon>Planctomycetota</taxon>
        <taxon>Planctomycetia</taxon>
        <taxon>Pirellulales</taxon>
        <taxon>Pirellulaceae</taxon>
        <taxon>Allorhodopirellula</taxon>
    </lineage>
</organism>
<feature type="region of interest" description="Disordered" evidence="1">
    <location>
        <begin position="128"/>
        <end position="155"/>
    </location>
</feature>
<dbReference type="OrthoDB" id="276165at2"/>
<evidence type="ECO:0000256" key="1">
    <source>
        <dbReference type="SAM" id="MobiDB-lite"/>
    </source>
</evidence>
<dbReference type="AlphaFoldDB" id="A0A5C5XPC9"/>
<dbReference type="PANTHER" id="PTHR38471">
    <property type="entry name" value="FOUR HELIX BUNDLE PROTEIN"/>
    <property type="match status" value="1"/>
</dbReference>
<evidence type="ECO:0000313" key="2">
    <source>
        <dbReference type="EMBL" id="TWT65066.1"/>
    </source>
</evidence>
<keyword evidence="3" id="KW-1185">Reference proteome</keyword>
<feature type="compositionally biased region" description="Basic and acidic residues" evidence="1">
    <location>
        <begin position="133"/>
        <end position="155"/>
    </location>
</feature>
<dbReference type="Gene3D" id="1.20.1440.60">
    <property type="entry name" value="23S rRNA-intervening sequence"/>
    <property type="match status" value="1"/>
</dbReference>
<dbReference type="InterPro" id="IPR036583">
    <property type="entry name" value="23S_rRNA_IVS_sf"/>
</dbReference>
<dbReference type="PANTHER" id="PTHR38471:SF2">
    <property type="entry name" value="FOUR HELIX BUNDLE PROTEIN"/>
    <property type="match status" value="1"/>
</dbReference>
<comment type="caution">
    <text evidence="2">The sequence shown here is derived from an EMBL/GenBank/DDBJ whole genome shotgun (WGS) entry which is preliminary data.</text>
</comment>
<dbReference type="RefSeq" id="WP_146392322.1">
    <property type="nucleotide sequence ID" value="NZ_SJPK01000008.1"/>
</dbReference>
<evidence type="ECO:0008006" key="4">
    <source>
        <dbReference type="Google" id="ProtNLM"/>
    </source>
</evidence>
<dbReference type="SUPFAM" id="SSF158446">
    <property type="entry name" value="IVS-encoded protein-like"/>
    <property type="match status" value="1"/>
</dbReference>
<reference evidence="2 3" key="1">
    <citation type="submission" date="2019-02" db="EMBL/GenBank/DDBJ databases">
        <title>Deep-cultivation of Planctomycetes and their phenomic and genomic characterization uncovers novel biology.</title>
        <authorList>
            <person name="Wiegand S."/>
            <person name="Jogler M."/>
            <person name="Boedeker C."/>
            <person name="Pinto D."/>
            <person name="Vollmers J."/>
            <person name="Rivas-Marin E."/>
            <person name="Kohn T."/>
            <person name="Peeters S.H."/>
            <person name="Heuer A."/>
            <person name="Rast P."/>
            <person name="Oberbeckmann S."/>
            <person name="Bunk B."/>
            <person name="Jeske O."/>
            <person name="Meyerdierks A."/>
            <person name="Storesund J.E."/>
            <person name="Kallscheuer N."/>
            <person name="Luecker S."/>
            <person name="Lage O.M."/>
            <person name="Pohl T."/>
            <person name="Merkel B.J."/>
            <person name="Hornburger P."/>
            <person name="Mueller R.-W."/>
            <person name="Bruemmer F."/>
            <person name="Labrenz M."/>
            <person name="Spormann A.M."/>
            <person name="Op Den Camp H."/>
            <person name="Overmann J."/>
            <person name="Amann R."/>
            <person name="Jetten M.S.M."/>
            <person name="Mascher T."/>
            <person name="Medema M.H."/>
            <person name="Devos D.P."/>
            <person name="Kaster A.-K."/>
            <person name="Ovreas L."/>
            <person name="Rohde M."/>
            <person name="Galperin M.Y."/>
            <person name="Jogler C."/>
        </authorList>
    </citation>
    <scope>NUCLEOTIDE SEQUENCE [LARGE SCALE GENOMIC DNA]</scope>
    <source>
        <strain evidence="2 3">CA85</strain>
    </source>
</reference>
<dbReference type="Proteomes" id="UP000318053">
    <property type="component" value="Unassembled WGS sequence"/>
</dbReference>
<dbReference type="EMBL" id="SJPK01000008">
    <property type="protein sequence ID" value="TWT65066.1"/>
    <property type="molecule type" value="Genomic_DNA"/>
</dbReference>
<proteinExistence type="predicted"/>
<protein>
    <recommendedName>
        <fullName evidence="4">Four helix bundle protein</fullName>
    </recommendedName>
</protein>
<dbReference type="NCBIfam" id="TIGR02436">
    <property type="entry name" value="four helix bundle protein"/>
    <property type="match status" value="1"/>
</dbReference>